<dbReference type="InterPro" id="IPR035897">
    <property type="entry name" value="Toll_tir_struct_dom_sf"/>
</dbReference>
<organism evidence="3 4">
    <name type="scientific">Paractinoplanes toevensis</name>
    <dbReference type="NCBI Taxonomy" id="571911"/>
    <lineage>
        <taxon>Bacteria</taxon>
        <taxon>Bacillati</taxon>
        <taxon>Actinomycetota</taxon>
        <taxon>Actinomycetes</taxon>
        <taxon>Micromonosporales</taxon>
        <taxon>Micromonosporaceae</taxon>
        <taxon>Paractinoplanes</taxon>
    </lineage>
</organism>
<gene>
    <name evidence="3" type="ORF">Ato02nite_094800</name>
</gene>
<keyword evidence="4" id="KW-1185">Reference proteome</keyword>
<accession>A0A919WCF2</accession>
<feature type="region of interest" description="Disordered" evidence="1">
    <location>
        <begin position="371"/>
        <end position="392"/>
    </location>
</feature>
<dbReference type="RefSeq" id="WP_213013318.1">
    <property type="nucleotide sequence ID" value="NZ_BOQN01000156.1"/>
</dbReference>
<evidence type="ECO:0000313" key="3">
    <source>
        <dbReference type="EMBL" id="GIM97687.1"/>
    </source>
</evidence>
<proteinExistence type="predicted"/>
<protein>
    <recommendedName>
        <fullName evidence="2">TIR domain-containing protein</fullName>
    </recommendedName>
</protein>
<dbReference type="PROSITE" id="PS50104">
    <property type="entry name" value="TIR"/>
    <property type="match status" value="1"/>
</dbReference>
<dbReference type="GO" id="GO:0007165">
    <property type="term" value="P:signal transduction"/>
    <property type="evidence" value="ECO:0007669"/>
    <property type="project" value="InterPro"/>
</dbReference>
<sequence length="896" mass="96600">MGEHVFISYAHDDVAYVRKLAGHLGDSGVPVWFDHSINAGDRWTTTIERQIEDCAVFVVVMSEAARSSKWVDREVILADRLGKPIMPLLLSGRGLLAVNNVQHHDVTDGRLPDNSFVASIRVHAGGVAVLTSFVGADGTSAQVGDGAANSSRAPRVDTGGVRLDGWAWWSKPAGTYGDYSILASNAAPDEIGEIRRETESFQPGTLPAVGGFGGFPWATFAATTGDSGLLHRVWWWDWTGDYDATGRPIAGALCLCLAADRPLSYEALAGYARLAWQRYLDDATVPDPAPGQLGKARAAEVLAGDALASWAASVAALTLSTPVRVLPDSDSPEPEQTARLFDAVAALLPRGITVLLQLSTGTLDDTNGPFAIVSGPVRPRPDDGLDPALKRPRPVRAGNAVTVRPGVDPDLSDWPESRSYRWRLRRLLERYSIGVVVRHLDEATEMPDRLGREATTAALAVLDSVSGMAGVGRDLVLDRAVDIGEVRAVVAGSRLAERVPVREHEAILRFLLVEGEATDLRAVAANWLPQLADVFVEVFERRAARGGIDESWLESAAGLVRSAGADDVLLPLLRRMGTVFPVPDLLARIVEQGIPADRIRQWLLSPDREADLIAAATGRGPDPLVRWLADDPQAPSWLRSLAAPDAAGARLPAADRATLDLMLLVAGHLPPPGLAAGSPYAGDRDYARRLTGLSLGDHRFERNLRRALPRALMAPAATEDALLFLDRMWEGSEARNPEIITTAVQVITARPELLDRPGAATVIELAAARDEHVRRVVAARDVGHAARADVPLTELTDMIEGAARAEVGVAELRAAFAGWPGAGDPVRIHQLVVELGSRLTGGIEPRRVHAGYRVVAPLLAEEVRNRLAARIREWAKEQETEFGEALELLREGLRRR</sequence>
<dbReference type="InterPro" id="IPR000157">
    <property type="entry name" value="TIR_dom"/>
</dbReference>
<feature type="domain" description="TIR" evidence="2">
    <location>
        <begin position="1"/>
        <end position="124"/>
    </location>
</feature>
<reference evidence="3 4" key="1">
    <citation type="submission" date="2021-03" db="EMBL/GenBank/DDBJ databases">
        <title>Whole genome shotgun sequence of Actinoplanes toevensis NBRC 105298.</title>
        <authorList>
            <person name="Komaki H."/>
            <person name="Tamura T."/>
        </authorList>
    </citation>
    <scope>NUCLEOTIDE SEQUENCE [LARGE SCALE GENOMIC DNA]</scope>
    <source>
        <strain evidence="3 4">NBRC 105298</strain>
    </source>
</reference>
<dbReference type="Pfam" id="PF13676">
    <property type="entry name" value="TIR_2"/>
    <property type="match status" value="1"/>
</dbReference>
<dbReference type="Proteomes" id="UP000677082">
    <property type="component" value="Unassembled WGS sequence"/>
</dbReference>
<name>A0A919WCF2_9ACTN</name>
<dbReference type="AlphaFoldDB" id="A0A919WCF2"/>
<dbReference type="SUPFAM" id="SSF52200">
    <property type="entry name" value="Toll/Interleukin receptor TIR domain"/>
    <property type="match status" value="1"/>
</dbReference>
<dbReference type="EMBL" id="BOQN01000156">
    <property type="protein sequence ID" value="GIM97687.1"/>
    <property type="molecule type" value="Genomic_DNA"/>
</dbReference>
<evidence type="ECO:0000259" key="2">
    <source>
        <dbReference type="PROSITE" id="PS50104"/>
    </source>
</evidence>
<dbReference type="Gene3D" id="3.40.50.10140">
    <property type="entry name" value="Toll/interleukin-1 receptor homology (TIR) domain"/>
    <property type="match status" value="1"/>
</dbReference>
<evidence type="ECO:0000256" key="1">
    <source>
        <dbReference type="SAM" id="MobiDB-lite"/>
    </source>
</evidence>
<evidence type="ECO:0000313" key="4">
    <source>
        <dbReference type="Proteomes" id="UP000677082"/>
    </source>
</evidence>
<comment type="caution">
    <text evidence="3">The sequence shown here is derived from an EMBL/GenBank/DDBJ whole genome shotgun (WGS) entry which is preliminary data.</text>
</comment>